<evidence type="ECO:0000313" key="2">
    <source>
        <dbReference type="Proteomes" id="UP000789920"/>
    </source>
</evidence>
<organism evidence="1 2">
    <name type="scientific">Racocetra persica</name>
    <dbReference type="NCBI Taxonomy" id="160502"/>
    <lineage>
        <taxon>Eukaryota</taxon>
        <taxon>Fungi</taxon>
        <taxon>Fungi incertae sedis</taxon>
        <taxon>Mucoromycota</taxon>
        <taxon>Glomeromycotina</taxon>
        <taxon>Glomeromycetes</taxon>
        <taxon>Diversisporales</taxon>
        <taxon>Gigasporaceae</taxon>
        <taxon>Racocetra</taxon>
    </lineage>
</organism>
<accession>A0ACA9SUK9</accession>
<proteinExistence type="predicted"/>
<dbReference type="Proteomes" id="UP000789920">
    <property type="component" value="Unassembled WGS sequence"/>
</dbReference>
<gene>
    <name evidence="1" type="ORF">RPERSI_LOCUS35608</name>
</gene>
<protein>
    <submittedName>
        <fullName evidence="1">24842_t:CDS:1</fullName>
    </submittedName>
</protein>
<evidence type="ECO:0000313" key="1">
    <source>
        <dbReference type="EMBL" id="CAG8849481.1"/>
    </source>
</evidence>
<comment type="caution">
    <text evidence="1">The sequence shown here is derived from an EMBL/GenBank/DDBJ whole genome shotgun (WGS) entry which is preliminary data.</text>
</comment>
<dbReference type="EMBL" id="CAJVQC010165725">
    <property type="protein sequence ID" value="CAG8849481.1"/>
    <property type="molecule type" value="Genomic_DNA"/>
</dbReference>
<name>A0ACA9SUK9_9GLOM</name>
<sequence>LSRKPITLDDLRPLINNVATSQPLGLFNNNTPPQNIIKPVKKETTPPNVNKCDSIKDAGTSNIATSSKMDEVPVSDNEALNVDKQQKREGDKESPNDNYLPTVEEFRLFEELEKLEKRLEQEISE</sequence>
<feature type="non-terminal residue" evidence="1">
    <location>
        <position position="1"/>
    </location>
</feature>
<reference evidence="1" key="1">
    <citation type="submission" date="2021-06" db="EMBL/GenBank/DDBJ databases">
        <authorList>
            <person name="Kallberg Y."/>
            <person name="Tangrot J."/>
            <person name="Rosling A."/>
        </authorList>
    </citation>
    <scope>NUCLEOTIDE SEQUENCE</scope>
    <source>
        <strain evidence="1">MA461A</strain>
    </source>
</reference>
<keyword evidence="2" id="KW-1185">Reference proteome</keyword>
<feature type="non-terminal residue" evidence="1">
    <location>
        <position position="125"/>
    </location>
</feature>